<dbReference type="GO" id="GO:0044206">
    <property type="term" value="P:UMP salvage"/>
    <property type="evidence" value="ECO:0007669"/>
    <property type="project" value="UniProtKB-UniPathway"/>
</dbReference>
<evidence type="ECO:0000313" key="12">
    <source>
        <dbReference type="EMBL" id="RAO79507.1"/>
    </source>
</evidence>
<comment type="caution">
    <text evidence="12">The sequence shown here is derived from an EMBL/GenBank/DDBJ whole genome shotgun (WGS) entry which is preliminary data.</text>
</comment>
<dbReference type="CDD" id="cd06223">
    <property type="entry name" value="PRTases_typeI"/>
    <property type="match status" value="1"/>
</dbReference>
<dbReference type="RefSeq" id="WP_112093336.1">
    <property type="nucleotide sequence ID" value="NZ_QLOE01000002.1"/>
</dbReference>
<keyword evidence="9" id="KW-0342">GTP-binding</keyword>
<dbReference type="Proteomes" id="UP000249782">
    <property type="component" value="Unassembled WGS sequence"/>
</dbReference>
<evidence type="ECO:0000256" key="4">
    <source>
        <dbReference type="ARBA" id="ARBA00011894"/>
    </source>
</evidence>
<dbReference type="GO" id="GO:0004845">
    <property type="term" value="F:uracil phosphoribosyltransferase activity"/>
    <property type="evidence" value="ECO:0007669"/>
    <property type="project" value="UniProtKB-UniRule"/>
</dbReference>
<dbReference type="InterPro" id="IPR029057">
    <property type="entry name" value="PRTase-like"/>
</dbReference>
<keyword evidence="6 12" id="KW-0328">Glycosyltransferase</keyword>
<keyword evidence="5" id="KW-0021">Allosteric enzyme</keyword>
<evidence type="ECO:0000259" key="11">
    <source>
        <dbReference type="Pfam" id="PF14681"/>
    </source>
</evidence>
<evidence type="ECO:0000256" key="8">
    <source>
        <dbReference type="ARBA" id="ARBA00022741"/>
    </source>
</evidence>
<dbReference type="NCBIfam" id="NF001097">
    <property type="entry name" value="PRK00129.1"/>
    <property type="match status" value="1"/>
</dbReference>
<dbReference type="GO" id="GO:0005525">
    <property type="term" value="F:GTP binding"/>
    <property type="evidence" value="ECO:0007669"/>
    <property type="project" value="UniProtKB-KW"/>
</dbReference>
<evidence type="ECO:0000256" key="1">
    <source>
        <dbReference type="ARBA" id="ARBA00001946"/>
    </source>
</evidence>
<comment type="pathway">
    <text evidence="2">Pyrimidine metabolism; UMP biosynthesis via salvage pathway; UMP from uracil: step 1/1.</text>
</comment>
<comment type="similarity">
    <text evidence="3">Belongs to the UPRTase family.</text>
</comment>
<evidence type="ECO:0000256" key="6">
    <source>
        <dbReference type="ARBA" id="ARBA00022676"/>
    </source>
</evidence>
<dbReference type="AlphaFoldDB" id="A0A328PA73"/>
<dbReference type="NCBIfam" id="TIGR01091">
    <property type="entry name" value="upp"/>
    <property type="match status" value="1"/>
</dbReference>
<accession>A0A328PA73</accession>
<organism evidence="12 13">
    <name type="scientific">Methanothermobacter tenebrarum</name>
    <dbReference type="NCBI Taxonomy" id="680118"/>
    <lineage>
        <taxon>Archaea</taxon>
        <taxon>Methanobacteriati</taxon>
        <taxon>Methanobacteriota</taxon>
        <taxon>Methanomada group</taxon>
        <taxon>Methanobacteria</taxon>
        <taxon>Methanobacteriales</taxon>
        <taxon>Methanobacteriaceae</taxon>
        <taxon>Methanothermobacter</taxon>
    </lineage>
</organism>
<proteinExistence type="inferred from homology"/>
<protein>
    <recommendedName>
        <fullName evidence="4 10">Uracil phosphoribosyltransferase</fullName>
        <ecNumber evidence="4 10">2.4.2.9</ecNumber>
    </recommendedName>
</protein>
<evidence type="ECO:0000256" key="7">
    <source>
        <dbReference type="ARBA" id="ARBA00022679"/>
    </source>
</evidence>
<reference evidence="12 13" key="1">
    <citation type="submission" date="2018-06" db="EMBL/GenBank/DDBJ databases">
        <title>Draft genome sequence of hyperthermophilic methanogen Methanothermobacter tenebrarum sp. MCM-B 1447.</title>
        <authorList>
            <person name="Pore S.D."/>
            <person name="Dagar S."/>
            <person name="Dhakephalkar P.K."/>
        </authorList>
    </citation>
    <scope>NUCLEOTIDE SEQUENCE [LARGE SCALE GENOMIC DNA]</scope>
    <source>
        <strain evidence="12 13">MCM B 1447</strain>
    </source>
</reference>
<feature type="domain" description="Phosphoribosyltransferase" evidence="11">
    <location>
        <begin position="6"/>
        <end position="202"/>
    </location>
</feature>
<dbReference type="OrthoDB" id="80352at2157"/>
<keyword evidence="7 12" id="KW-0808">Transferase</keyword>
<dbReference type="Pfam" id="PF14681">
    <property type="entry name" value="UPRTase"/>
    <property type="match status" value="1"/>
</dbReference>
<comment type="cofactor">
    <cofactor evidence="1">
        <name>Mg(2+)</name>
        <dbReference type="ChEBI" id="CHEBI:18420"/>
    </cofactor>
</comment>
<keyword evidence="13" id="KW-1185">Reference proteome</keyword>
<evidence type="ECO:0000256" key="2">
    <source>
        <dbReference type="ARBA" id="ARBA00005180"/>
    </source>
</evidence>
<evidence type="ECO:0000256" key="3">
    <source>
        <dbReference type="ARBA" id="ARBA00009516"/>
    </source>
</evidence>
<dbReference type="SUPFAM" id="SSF53271">
    <property type="entry name" value="PRTase-like"/>
    <property type="match status" value="1"/>
</dbReference>
<name>A0A328PA73_9EURY</name>
<gene>
    <name evidence="12" type="primary">upp</name>
    <name evidence="12" type="ORF">DPC56_01630</name>
</gene>
<dbReference type="EMBL" id="QLOE01000002">
    <property type="protein sequence ID" value="RAO79507.1"/>
    <property type="molecule type" value="Genomic_DNA"/>
</dbReference>
<evidence type="ECO:0000256" key="5">
    <source>
        <dbReference type="ARBA" id="ARBA00022533"/>
    </source>
</evidence>
<dbReference type="InterPro" id="IPR000836">
    <property type="entry name" value="PRTase_dom"/>
</dbReference>
<dbReference type="UniPathway" id="UPA00574">
    <property type="reaction ID" value="UER00636"/>
</dbReference>
<evidence type="ECO:0000313" key="13">
    <source>
        <dbReference type="Proteomes" id="UP000249782"/>
    </source>
</evidence>
<dbReference type="Gene3D" id="3.40.50.2020">
    <property type="match status" value="1"/>
</dbReference>
<evidence type="ECO:0000256" key="10">
    <source>
        <dbReference type="NCBIfam" id="TIGR01091"/>
    </source>
</evidence>
<dbReference type="GO" id="GO:0006223">
    <property type="term" value="P:uracil salvage"/>
    <property type="evidence" value="ECO:0007669"/>
    <property type="project" value="InterPro"/>
</dbReference>
<evidence type="ECO:0000256" key="9">
    <source>
        <dbReference type="ARBA" id="ARBA00023134"/>
    </source>
</evidence>
<keyword evidence="8" id="KW-0547">Nucleotide-binding</keyword>
<dbReference type="EC" id="2.4.2.9" evidence="4 10"/>
<dbReference type="InterPro" id="IPR005765">
    <property type="entry name" value="UPRT"/>
</dbReference>
<sequence length="211" mass="23771">MIKLVDNLIVQEKLGRIRRKGIDPAHFRHGLTDIGRYMAYEFANTLSYEKTRVQTPLGVAEAPRITDEITIISVLRASLPFSYGIMKVFPEAQHGIIGAWREDKSPFKVHIDYFKIPEVHGKIVIIADPMLATGNTMEQILERLKSFPIKRLVIFNIISAKAGLERIKRFDIEVYTCSIEEELDNSGYIVPGLGDAGDLAFGKPSKTINLK</sequence>